<sequence length="131" mass="14320">MKVFRSSPKVAVPTPKKAIRAVAALPTTSSDSDMDDDQQVVYVVQAICNRWMPTCQVLLRHQPISALIDTGASLNFMGADVYHRLPNPPPLTPTRIQVYAFGNTHPLEIAGVFTAGVTHESTKITTKVYKA</sequence>
<dbReference type="InterPro" id="IPR021109">
    <property type="entry name" value="Peptidase_aspartic_dom_sf"/>
</dbReference>
<accession>A0AAV7S655</accession>
<dbReference type="AlphaFoldDB" id="A0AAV7S655"/>
<name>A0AAV7S655_PLEWA</name>
<protein>
    <submittedName>
        <fullName evidence="1">Uncharacterized protein</fullName>
    </submittedName>
</protein>
<evidence type="ECO:0000313" key="2">
    <source>
        <dbReference type="Proteomes" id="UP001066276"/>
    </source>
</evidence>
<gene>
    <name evidence="1" type="ORF">NDU88_000115</name>
</gene>
<organism evidence="1 2">
    <name type="scientific">Pleurodeles waltl</name>
    <name type="common">Iberian ribbed newt</name>
    <dbReference type="NCBI Taxonomy" id="8319"/>
    <lineage>
        <taxon>Eukaryota</taxon>
        <taxon>Metazoa</taxon>
        <taxon>Chordata</taxon>
        <taxon>Craniata</taxon>
        <taxon>Vertebrata</taxon>
        <taxon>Euteleostomi</taxon>
        <taxon>Amphibia</taxon>
        <taxon>Batrachia</taxon>
        <taxon>Caudata</taxon>
        <taxon>Salamandroidea</taxon>
        <taxon>Salamandridae</taxon>
        <taxon>Pleurodelinae</taxon>
        <taxon>Pleurodeles</taxon>
    </lineage>
</organism>
<reference evidence="1" key="1">
    <citation type="journal article" date="2022" name="bioRxiv">
        <title>Sequencing and chromosome-scale assembly of the giantPleurodeles waltlgenome.</title>
        <authorList>
            <person name="Brown T."/>
            <person name="Elewa A."/>
            <person name="Iarovenko S."/>
            <person name="Subramanian E."/>
            <person name="Araus A.J."/>
            <person name="Petzold A."/>
            <person name="Susuki M."/>
            <person name="Suzuki K.-i.T."/>
            <person name="Hayashi T."/>
            <person name="Toyoda A."/>
            <person name="Oliveira C."/>
            <person name="Osipova E."/>
            <person name="Leigh N.D."/>
            <person name="Simon A."/>
            <person name="Yun M.H."/>
        </authorList>
    </citation>
    <scope>NUCLEOTIDE SEQUENCE</scope>
    <source>
        <strain evidence="1">20211129_DDA</strain>
        <tissue evidence="1">Liver</tissue>
    </source>
</reference>
<dbReference type="Gene3D" id="2.40.70.10">
    <property type="entry name" value="Acid Proteases"/>
    <property type="match status" value="1"/>
</dbReference>
<dbReference type="SUPFAM" id="SSF50630">
    <property type="entry name" value="Acid proteases"/>
    <property type="match status" value="1"/>
</dbReference>
<proteinExistence type="predicted"/>
<dbReference type="EMBL" id="JANPWB010000008">
    <property type="protein sequence ID" value="KAJ1159608.1"/>
    <property type="molecule type" value="Genomic_DNA"/>
</dbReference>
<evidence type="ECO:0000313" key="1">
    <source>
        <dbReference type="EMBL" id="KAJ1159608.1"/>
    </source>
</evidence>
<keyword evidence="2" id="KW-1185">Reference proteome</keyword>
<dbReference type="Proteomes" id="UP001066276">
    <property type="component" value="Chromosome 4_2"/>
</dbReference>
<comment type="caution">
    <text evidence="1">The sequence shown here is derived from an EMBL/GenBank/DDBJ whole genome shotgun (WGS) entry which is preliminary data.</text>
</comment>